<keyword evidence="6" id="KW-0472">Membrane</keyword>
<evidence type="ECO:0000313" key="9">
    <source>
        <dbReference type="Proteomes" id="UP000682739"/>
    </source>
</evidence>
<name>A0A975DDU6_9GAMM</name>
<keyword evidence="7" id="KW-0998">Cell outer membrane</keyword>
<sequence>MATNGYFTHGYGMTHKGMAGAGVAVSNDVMSAANNPAALAVKGTQFSTGLDLFSPSREYRVSDVDFFAEGGFYLPGSGQKSENDYFLIPEFAVGYDLNDQWNLGLTVYANGGMNTEYAANEGNPGTFYAGTTGVDLKQVFISPTASYQVSDSTRVGFAPVFVVQQFEATGVASFAGFSSAPASVSNNGSDTSTGIGFQLGIQHQVSPGLDLGASYRSSVSMSEFDKYQGLFAEQGGFDLPSSYQVGVAYQINSQHQILLDWQRINYSEVASVANPMSNIMAALLGADNGAGFGWQDMKIVKLGYQWQRTPEQALRAGLSYGEQPIPNSEVLFNILAPGVQEWHVTAGLTQNLSDDVAINFAAFYSPEKNVSGSNFLAPNQQVELSMSQFGFGASITWQL</sequence>
<evidence type="ECO:0000256" key="2">
    <source>
        <dbReference type="ARBA" id="ARBA00008163"/>
    </source>
</evidence>
<keyword evidence="9" id="KW-1185">Reference proteome</keyword>
<dbReference type="PANTHER" id="PTHR35093:SF8">
    <property type="entry name" value="OUTER MEMBRANE PROTEIN NMB0088-RELATED"/>
    <property type="match status" value="1"/>
</dbReference>
<dbReference type="EMBL" id="CP072110">
    <property type="protein sequence ID" value="QTH65342.1"/>
    <property type="molecule type" value="Genomic_DNA"/>
</dbReference>
<dbReference type="AlphaFoldDB" id="A0A975DDU6"/>
<evidence type="ECO:0000256" key="3">
    <source>
        <dbReference type="ARBA" id="ARBA00022452"/>
    </source>
</evidence>
<dbReference type="GO" id="GO:0015483">
    <property type="term" value="F:long-chain fatty acid transporting porin activity"/>
    <property type="evidence" value="ECO:0007669"/>
    <property type="project" value="TreeGrafter"/>
</dbReference>
<evidence type="ECO:0000256" key="6">
    <source>
        <dbReference type="ARBA" id="ARBA00023136"/>
    </source>
</evidence>
<dbReference type="PANTHER" id="PTHR35093">
    <property type="entry name" value="OUTER MEMBRANE PROTEIN NMB0088-RELATED"/>
    <property type="match status" value="1"/>
</dbReference>
<protein>
    <submittedName>
        <fullName evidence="8">Outer membrane protein transport protein</fullName>
    </submittedName>
</protein>
<proteinExistence type="inferred from homology"/>
<keyword evidence="4" id="KW-0812">Transmembrane</keyword>
<evidence type="ECO:0000256" key="7">
    <source>
        <dbReference type="ARBA" id="ARBA00023237"/>
    </source>
</evidence>
<dbReference type="SUPFAM" id="SSF56935">
    <property type="entry name" value="Porins"/>
    <property type="match status" value="1"/>
</dbReference>
<dbReference type="Pfam" id="PF03349">
    <property type="entry name" value="Toluene_X"/>
    <property type="match status" value="1"/>
</dbReference>
<evidence type="ECO:0000256" key="5">
    <source>
        <dbReference type="ARBA" id="ARBA00022729"/>
    </source>
</evidence>
<dbReference type="KEGG" id="psym:J1N51_08275"/>
<dbReference type="GO" id="GO:0009279">
    <property type="term" value="C:cell outer membrane"/>
    <property type="evidence" value="ECO:0007669"/>
    <property type="project" value="UniProtKB-SubCell"/>
</dbReference>
<reference evidence="8" key="1">
    <citation type="submission" date="2021-03" db="EMBL/GenBank/DDBJ databases">
        <title>Description of Psychrosphaera ytuae sp. nov. isolated from deep sea sediment of South China Sea.</title>
        <authorList>
            <person name="Zhang J."/>
            <person name="Xu X.-D."/>
        </authorList>
    </citation>
    <scope>NUCLEOTIDE SEQUENCE</scope>
    <source>
        <strain evidence="8">MTZ26</strain>
    </source>
</reference>
<keyword evidence="5" id="KW-0732">Signal</keyword>
<keyword evidence="3" id="KW-1134">Transmembrane beta strand</keyword>
<comment type="subcellular location">
    <subcellularLocation>
        <location evidence="1">Cell outer membrane</location>
        <topology evidence="1">Multi-pass membrane protein</topology>
    </subcellularLocation>
</comment>
<evidence type="ECO:0000256" key="1">
    <source>
        <dbReference type="ARBA" id="ARBA00004571"/>
    </source>
</evidence>
<comment type="similarity">
    <text evidence="2">Belongs to the OmpP1/FadL family.</text>
</comment>
<dbReference type="Proteomes" id="UP000682739">
    <property type="component" value="Chromosome"/>
</dbReference>
<accession>A0A975DDU6</accession>
<organism evidence="8 9">
    <name type="scientific">Psychrosphaera ytuae</name>
    <dbReference type="NCBI Taxonomy" id="2820710"/>
    <lineage>
        <taxon>Bacteria</taxon>
        <taxon>Pseudomonadati</taxon>
        <taxon>Pseudomonadota</taxon>
        <taxon>Gammaproteobacteria</taxon>
        <taxon>Alteromonadales</taxon>
        <taxon>Pseudoalteromonadaceae</taxon>
        <taxon>Psychrosphaera</taxon>
    </lineage>
</organism>
<evidence type="ECO:0000313" key="8">
    <source>
        <dbReference type="EMBL" id="QTH65342.1"/>
    </source>
</evidence>
<dbReference type="Gene3D" id="2.40.160.60">
    <property type="entry name" value="Outer membrane protein transport protein (OMPP1/FadL/TodX)"/>
    <property type="match status" value="1"/>
</dbReference>
<dbReference type="InterPro" id="IPR005017">
    <property type="entry name" value="OMPP1/FadL/TodX"/>
</dbReference>
<evidence type="ECO:0000256" key="4">
    <source>
        <dbReference type="ARBA" id="ARBA00022692"/>
    </source>
</evidence>
<gene>
    <name evidence="8" type="ORF">J1N51_08275</name>
</gene>